<keyword evidence="6 15" id="KW-0548">Nucleotidyltransferase</keyword>
<dbReference type="FunFam" id="3.30.1490.180:FF:000001">
    <property type="entry name" value="DNA-directed RNA polymerase subunit"/>
    <property type="match status" value="1"/>
</dbReference>
<dbReference type="FunFam" id="1.10.150.390:FF:000001">
    <property type="entry name" value="DNA-directed RNA polymerase subunit"/>
    <property type="match status" value="1"/>
</dbReference>
<dbReference type="Pfam" id="PF04990">
    <property type="entry name" value="RNA_pol_Rpb1_7"/>
    <property type="match status" value="1"/>
</dbReference>
<dbReference type="InterPro" id="IPR044893">
    <property type="entry name" value="RNA_pol_Rpb1_clamp_domain"/>
</dbReference>
<keyword evidence="8" id="KW-0677">Repeat</keyword>
<dbReference type="Gene3D" id="4.10.860.120">
    <property type="entry name" value="RNA polymerase II, clamp domain"/>
    <property type="match status" value="2"/>
</dbReference>
<dbReference type="Gene3D" id="1.10.274.100">
    <property type="entry name" value="RNA polymerase Rpb1, domain 3"/>
    <property type="match status" value="1"/>
</dbReference>
<dbReference type="InterPro" id="IPR042102">
    <property type="entry name" value="RNA_pol_Rpb1_3_sf"/>
</dbReference>
<dbReference type="GO" id="GO:0003899">
    <property type="term" value="F:DNA-directed RNA polymerase activity"/>
    <property type="evidence" value="ECO:0007669"/>
    <property type="project" value="UniProtKB-EC"/>
</dbReference>
<comment type="catalytic activity">
    <reaction evidence="14 15">
        <text>RNA(n) + a ribonucleoside 5'-triphosphate = RNA(n+1) + diphosphate</text>
        <dbReference type="Rhea" id="RHEA:21248"/>
        <dbReference type="Rhea" id="RHEA-COMP:14527"/>
        <dbReference type="Rhea" id="RHEA-COMP:17342"/>
        <dbReference type="ChEBI" id="CHEBI:33019"/>
        <dbReference type="ChEBI" id="CHEBI:61557"/>
        <dbReference type="ChEBI" id="CHEBI:140395"/>
        <dbReference type="EC" id="2.7.7.6"/>
    </reaction>
</comment>
<evidence type="ECO:0000313" key="20">
    <source>
        <dbReference type="Proteomes" id="UP000054558"/>
    </source>
</evidence>
<evidence type="ECO:0000256" key="5">
    <source>
        <dbReference type="ARBA" id="ARBA00022679"/>
    </source>
</evidence>
<keyword evidence="12 15" id="KW-0804">Transcription</keyword>
<evidence type="ECO:0000256" key="7">
    <source>
        <dbReference type="ARBA" id="ARBA00022723"/>
    </source>
</evidence>
<dbReference type="SUPFAM" id="SSF64484">
    <property type="entry name" value="beta and beta-prime subunits of DNA dependent RNA-polymerase"/>
    <property type="match status" value="1"/>
</dbReference>
<keyword evidence="5 15" id="KW-0808">Transferase</keyword>
<dbReference type="GO" id="GO:0005665">
    <property type="term" value="C:RNA polymerase II, core complex"/>
    <property type="evidence" value="ECO:0000318"/>
    <property type="project" value="GO_Central"/>
</dbReference>
<keyword evidence="10" id="KW-0460">Magnesium</keyword>
<feature type="domain" description="RNA polymerase N-terminal" evidence="18">
    <location>
        <begin position="244"/>
        <end position="550"/>
    </location>
</feature>
<evidence type="ECO:0000256" key="11">
    <source>
        <dbReference type="ARBA" id="ARBA00023125"/>
    </source>
</evidence>
<dbReference type="FunFam" id="4.10.860.120:FF:000003">
    <property type="entry name" value="DNA-directed RNA polymerase subunit"/>
    <property type="match status" value="1"/>
</dbReference>
<feature type="region of interest" description="Disordered" evidence="17">
    <location>
        <begin position="1541"/>
        <end position="1787"/>
    </location>
</feature>
<gene>
    <name evidence="19" type="ORF">KFL_005500020</name>
</gene>
<feature type="region of interest" description="Disordered" evidence="17">
    <location>
        <begin position="1491"/>
        <end position="1524"/>
    </location>
</feature>
<dbReference type="SMART" id="SM00663">
    <property type="entry name" value="RPOLA_N"/>
    <property type="match status" value="1"/>
</dbReference>
<sequence length="1787" mass="198123">MEQRFEYSPAEVARVRTVQFGVLSPDEIRRMSVALIDSGETYERGKPKHGGMSDPRMGTIDRTLRCESCGCDKAECPGHFGHIELAKPMFHIGFLKTVLKVMRCVCYNCSRLLADQSDFKFSQVKKIRNPQQRLRKMMDLCKKSICEGSTQVKGVGDDFPEEDGEQKEHAGGCGSLQPSLKVEGMKIVAEFKPPNKKDQDEVQLPEAVERKQIWYGDKVQGILKRISDEDCQLLGFNPKYARPDWFVLSVLPVPPPPVRPSVMMSSSARSEDDLTHKLIEIVRANNSLLKHEQSGAPAHIVNEFVQLLQFHIATVMVNDLPGLPRALQRSGRPIKSISQRLKAKEGRVRGNLMGKRVDFSARTVITPDPNIGIDMLGVPWSIALNMTYPETVTPYNRERLAELVENGPHPPPGKTGAKFIIREDGHRLDLRYLKKSSDRHLELGYKVERHLCDGDVVLFNRQPSLHKMSIMGHRIKIMNYSTFRLNLSVTTPYNADFDGDEMNMHVPQTTETKAEIQELMMVPKCIVSPQANRPVIGIVQDTLLGCRKITKRDTFIEKDLFMNILMWMEHWDGTVPIPTILKPRPLWTGKQVFTLIIPDVNLIRFSAWHPDGETGDISVGDTQVRIESGELLSGILCKKTLGTSGGSLIHTIWEEHGPDAARSFLGQCQWLTNHWLLQQGFSIGIGDTIADAGTMETINRTIAGAKEEVKNLIKQAQEKQLEAQPGRTLLESFENRVNQVLNKARDEAGRAAQSSLDEGNNVKAMVTAGSKGSFINISQMIACVGQQNVEGKRIPFGFVDRTLPHFTKDDYGPESRGFVENSYLRGLTPQEFFFHAMGGREGLIDTAVKTSETGYIQRRLVKAMEDVMVKYDGTIRNSLGDVIQFLYGEDGMDAVYVESQTFDSLRLTKKQFDQKYKFDLQHDAHKLDPQTVEDIRDQEDVQRVLEEELRQLEEDRRLLGTEIIPSGDKTWPLPCNLKRMIWNAQKLFVQSKNEPSKLEVLAIKAGVDRLLRQLMVVEGDDGLSVEAQRNSTLLFGILLRSTLSTKRVLTEFKLSESAFQWLLGEISSRFAQSLVAPGEMIGCVAAQSIGEPATQMTLNTFHYAGVSAKNVTLGVPRLREIINIAKQTKTPSLSVYLTPDFNKDRERAKEVQVALEYTTLRSVTQATEIHYDPDPNTTVIEEDLEFVTSYFEMPDEADEGFRQQSPWLLRIELNREMMVDKKLSMADVGHRITQEFGDDVAVIFSDDNADKLILRIRLMQDPEGKDVEEDGMDDDAFLRKVESEMLTDMKLRGINGIKKVFIREVKKNVFDDTEGFKPQTEWMLDTEGVNLMEVMCHPGVDHTRTSSNHLIEIIEVLGIEAVRAALLKELRDVISFDGSYVNYRHLAILCDVMTYRGHLMSITRHGINRNETGPLMRCSFEETVDILFDAAVFAETDHLRGVSENIMLGQLAPLGTGDFGLHLNEEMLKNAVEINMTDTYEFGAPGSMTPGMTPARSPGNFYDPTMSPSMLLSPAGDASPGPTNPMFSPYLAGVAFSPQPGYSPASPGYSPSSPGYSPASPGYSPSSPSYSPTSPSYSPTSPAYSPTSPSYSPTSPAYSPTSPKYSPSSPAYSPTSPSYSPTSPSYSPASPAYSPTSPSYSPTSPSYSPTSPSYSPTSPSYSPTSPSYSPTSPAYSPTSPAYSPTSPAYSPTSPSYSPTSPAYSPTSPAYSPASPAYSPTSPGYSPTSPSYSPANNDYSPTSPEYNPGSPDIKYSPTGPVPYSPTQAGSYSPTHPDGKGPSDGAKKE</sequence>
<feature type="coiled-coil region" evidence="16">
    <location>
        <begin position="935"/>
        <end position="962"/>
    </location>
</feature>
<dbReference type="OrthoDB" id="270392at2759"/>
<evidence type="ECO:0000256" key="3">
    <source>
        <dbReference type="ARBA" id="ARBA00022478"/>
    </source>
</evidence>
<keyword evidence="9" id="KW-0862">Zinc</keyword>
<dbReference type="InterPro" id="IPR038120">
    <property type="entry name" value="Rpb1_funnel_sf"/>
</dbReference>
<evidence type="ECO:0000256" key="6">
    <source>
        <dbReference type="ARBA" id="ARBA00022695"/>
    </source>
</evidence>
<dbReference type="EC" id="2.7.7.6" evidence="15"/>
<dbReference type="Pfam" id="PF05001">
    <property type="entry name" value="RNA_pol_Rpb1_R"/>
    <property type="match status" value="14"/>
</dbReference>
<dbReference type="Gene3D" id="1.10.150.390">
    <property type="match status" value="1"/>
</dbReference>
<dbReference type="InterPro" id="IPR007081">
    <property type="entry name" value="RNA_pol_Rpb1_5"/>
</dbReference>
<dbReference type="Pfam" id="PF04983">
    <property type="entry name" value="RNA_pol_Rpb1_3"/>
    <property type="match status" value="1"/>
</dbReference>
<dbReference type="InterPro" id="IPR006592">
    <property type="entry name" value="RNA_pol_N"/>
</dbReference>
<evidence type="ECO:0000256" key="10">
    <source>
        <dbReference type="ARBA" id="ARBA00022842"/>
    </source>
</evidence>
<evidence type="ECO:0000256" key="12">
    <source>
        <dbReference type="ARBA" id="ARBA00023163"/>
    </source>
</evidence>
<keyword evidence="16" id="KW-0175">Coiled coil</keyword>
<dbReference type="InterPro" id="IPR038593">
    <property type="entry name" value="RNA_pol_Rpb1_7_sf"/>
</dbReference>
<dbReference type="Gene3D" id="6.20.50.80">
    <property type="match status" value="1"/>
</dbReference>
<keyword evidence="3 15" id="KW-0240">DNA-directed RNA polymerase</keyword>
<dbReference type="Pfam" id="PF00623">
    <property type="entry name" value="RNA_pol_Rpb1_2"/>
    <property type="match status" value="1"/>
</dbReference>
<dbReference type="Gene3D" id="1.10.132.30">
    <property type="match status" value="1"/>
</dbReference>
<evidence type="ECO:0000256" key="4">
    <source>
        <dbReference type="ARBA" id="ARBA00022553"/>
    </source>
</evidence>
<organism evidence="19 20">
    <name type="scientific">Klebsormidium nitens</name>
    <name type="common">Green alga</name>
    <name type="synonym">Ulothrix nitens</name>
    <dbReference type="NCBI Taxonomy" id="105231"/>
    <lineage>
        <taxon>Eukaryota</taxon>
        <taxon>Viridiplantae</taxon>
        <taxon>Streptophyta</taxon>
        <taxon>Klebsormidiophyceae</taxon>
        <taxon>Klebsormidiales</taxon>
        <taxon>Klebsormidiaceae</taxon>
        <taxon>Klebsormidium</taxon>
    </lineage>
</organism>
<dbReference type="PRINTS" id="PR01217">
    <property type="entry name" value="PRICHEXTENSN"/>
</dbReference>
<name>A0A1Y1IJT6_KLENI</name>
<dbReference type="Pfam" id="PF04992">
    <property type="entry name" value="RNA_pol_Rpb1_6"/>
    <property type="match status" value="1"/>
</dbReference>
<comment type="similarity">
    <text evidence="2 15">Belongs to the RNA polymerase beta' chain family.</text>
</comment>
<dbReference type="CDD" id="cd02584">
    <property type="entry name" value="RNAP_II_Rpb1_C"/>
    <property type="match status" value="1"/>
</dbReference>
<keyword evidence="20" id="KW-1185">Reference proteome</keyword>
<evidence type="ECO:0000256" key="17">
    <source>
        <dbReference type="SAM" id="MobiDB-lite"/>
    </source>
</evidence>
<dbReference type="InterPro" id="IPR000722">
    <property type="entry name" value="RNA_pol_asu"/>
</dbReference>
<evidence type="ECO:0000256" key="8">
    <source>
        <dbReference type="ARBA" id="ARBA00022737"/>
    </source>
</evidence>
<evidence type="ECO:0000256" key="2">
    <source>
        <dbReference type="ARBA" id="ARBA00006460"/>
    </source>
</evidence>
<dbReference type="InterPro" id="IPR045867">
    <property type="entry name" value="DNA-dir_RpoC_beta_prime"/>
</dbReference>
<dbReference type="Gene3D" id="6.10.250.2940">
    <property type="match status" value="1"/>
</dbReference>
<proteinExistence type="inferred from homology"/>
<dbReference type="FunFam" id="2.40.40.20:FF:000019">
    <property type="entry name" value="DNA-directed RNA polymerase II subunit RPB1"/>
    <property type="match status" value="1"/>
</dbReference>
<reference evidence="19 20" key="1">
    <citation type="journal article" date="2014" name="Nat. Commun.">
        <title>Klebsormidium flaccidum genome reveals primary factors for plant terrestrial adaptation.</title>
        <authorList>
            <person name="Hori K."/>
            <person name="Maruyama F."/>
            <person name="Fujisawa T."/>
            <person name="Togashi T."/>
            <person name="Yamamoto N."/>
            <person name="Seo M."/>
            <person name="Sato S."/>
            <person name="Yamada T."/>
            <person name="Mori H."/>
            <person name="Tajima N."/>
            <person name="Moriyama T."/>
            <person name="Ikeuchi M."/>
            <person name="Watanabe M."/>
            <person name="Wada H."/>
            <person name="Kobayashi K."/>
            <person name="Saito M."/>
            <person name="Masuda T."/>
            <person name="Sasaki-Sekimoto Y."/>
            <person name="Mashiguchi K."/>
            <person name="Awai K."/>
            <person name="Shimojima M."/>
            <person name="Masuda S."/>
            <person name="Iwai M."/>
            <person name="Nobusawa T."/>
            <person name="Narise T."/>
            <person name="Kondo S."/>
            <person name="Saito H."/>
            <person name="Sato R."/>
            <person name="Murakawa M."/>
            <person name="Ihara Y."/>
            <person name="Oshima-Yamada Y."/>
            <person name="Ohtaka K."/>
            <person name="Satoh M."/>
            <person name="Sonobe K."/>
            <person name="Ishii M."/>
            <person name="Ohtani R."/>
            <person name="Kanamori-Sato M."/>
            <person name="Honoki R."/>
            <person name="Miyazaki D."/>
            <person name="Mochizuki H."/>
            <person name="Umetsu J."/>
            <person name="Higashi K."/>
            <person name="Shibata D."/>
            <person name="Kamiya Y."/>
            <person name="Sato N."/>
            <person name="Nakamura Y."/>
            <person name="Tabata S."/>
            <person name="Ida S."/>
            <person name="Kurokawa K."/>
            <person name="Ohta H."/>
        </authorList>
    </citation>
    <scope>NUCLEOTIDE SEQUENCE [LARGE SCALE GENOMIC DNA]</scope>
    <source>
        <strain evidence="19 20">NIES-2285</strain>
    </source>
</reference>
<keyword evidence="11" id="KW-0238">DNA-binding</keyword>
<evidence type="ECO:0000256" key="15">
    <source>
        <dbReference type="RuleBase" id="RU004279"/>
    </source>
</evidence>
<dbReference type="GO" id="GO:0042789">
    <property type="term" value="P:mRNA transcription by RNA polymerase II"/>
    <property type="evidence" value="ECO:0000318"/>
    <property type="project" value="GO_Central"/>
</dbReference>
<evidence type="ECO:0000256" key="16">
    <source>
        <dbReference type="SAM" id="Coils"/>
    </source>
</evidence>
<dbReference type="InterPro" id="IPR007080">
    <property type="entry name" value="RNA_pol_Rpb1_1"/>
</dbReference>
<feature type="compositionally biased region" description="Polar residues" evidence="17">
    <location>
        <begin position="1735"/>
        <end position="1744"/>
    </location>
</feature>
<comment type="subcellular location">
    <subcellularLocation>
        <location evidence="1">Nucleus</location>
    </subcellularLocation>
</comment>
<accession>A0A1Y1IJT6</accession>
<feature type="coiled-coil region" evidence="16">
    <location>
        <begin position="695"/>
        <end position="722"/>
    </location>
</feature>
<feature type="compositionally biased region" description="Basic and acidic residues" evidence="17">
    <location>
        <begin position="1775"/>
        <end position="1787"/>
    </location>
</feature>
<dbReference type="FunFam" id="1.10.132.30:FF:000001">
    <property type="entry name" value="DNA-directed RNA polymerase subunit"/>
    <property type="match status" value="1"/>
</dbReference>
<keyword evidence="13" id="KW-0539">Nucleus</keyword>
<dbReference type="InterPro" id="IPR007075">
    <property type="entry name" value="RNA_pol_Rpb1_6"/>
</dbReference>
<dbReference type="Gene3D" id="3.30.1360.140">
    <property type="match status" value="1"/>
</dbReference>
<dbReference type="GO" id="GO:0046872">
    <property type="term" value="F:metal ion binding"/>
    <property type="evidence" value="ECO:0007669"/>
    <property type="project" value="UniProtKB-KW"/>
</dbReference>
<evidence type="ECO:0000259" key="18">
    <source>
        <dbReference type="SMART" id="SM00663"/>
    </source>
</evidence>
<dbReference type="Pfam" id="PF04998">
    <property type="entry name" value="RNA_pol_Rpb1_5"/>
    <property type="match status" value="1"/>
</dbReference>
<dbReference type="InterPro" id="IPR000684">
    <property type="entry name" value="RNA_pol_II_repeat_euk"/>
</dbReference>
<dbReference type="PANTHER" id="PTHR19376:SF37">
    <property type="entry name" value="DNA-DIRECTED RNA POLYMERASE II SUBUNIT RPB1"/>
    <property type="match status" value="1"/>
</dbReference>
<evidence type="ECO:0000256" key="1">
    <source>
        <dbReference type="ARBA" id="ARBA00004123"/>
    </source>
</evidence>
<feature type="compositionally biased region" description="Low complexity" evidence="17">
    <location>
        <begin position="1541"/>
        <end position="1734"/>
    </location>
</feature>
<dbReference type="STRING" id="105231.A0A1Y1IJT6"/>
<dbReference type="Gene3D" id="3.30.1490.180">
    <property type="entry name" value="RNA polymerase ii"/>
    <property type="match status" value="1"/>
</dbReference>
<dbReference type="InterPro" id="IPR007073">
    <property type="entry name" value="RNA_pol_Rpb1_7"/>
</dbReference>
<keyword evidence="7" id="KW-0479">Metal-binding</keyword>
<dbReference type="Proteomes" id="UP000054558">
    <property type="component" value="Unassembled WGS sequence"/>
</dbReference>
<evidence type="ECO:0000256" key="9">
    <source>
        <dbReference type="ARBA" id="ARBA00022833"/>
    </source>
</evidence>
<keyword evidence="4" id="KW-0597">Phosphoprotein</keyword>
<dbReference type="PANTHER" id="PTHR19376">
    <property type="entry name" value="DNA-DIRECTED RNA POLYMERASE"/>
    <property type="match status" value="1"/>
</dbReference>
<feature type="compositionally biased region" description="Polar residues" evidence="17">
    <location>
        <begin position="1763"/>
        <end position="1772"/>
    </location>
</feature>
<dbReference type="EMBL" id="DF237499">
    <property type="protein sequence ID" value="GAQ89679.1"/>
    <property type="molecule type" value="Genomic_DNA"/>
</dbReference>
<protein>
    <recommendedName>
        <fullName evidence="15">DNA-directed RNA polymerase subunit</fullName>
        <ecNumber evidence="15">2.7.7.6</ecNumber>
    </recommendedName>
</protein>
<evidence type="ECO:0000256" key="14">
    <source>
        <dbReference type="ARBA" id="ARBA00048552"/>
    </source>
</evidence>
<evidence type="ECO:0000313" key="19">
    <source>
        <dbReference type="EMBL" id="GAQ89679.1"/>
    </source>
</evidence>
<dbReference type="GO" id="GO:0003677">
    <property type="term" value="F:DNA binding"/>
    <property type="evidence" value="ECO:0007669"/>
    <property type="project" value="UniProtKB-KW"/>
</dbReference>
<comment type="function">
    <text evidence="15">DNA-dependent RNA polymerase catalyzes the transcription of DNA into RNA using the four ribonucleoside triphosphates as substrates.</text>
</comment>
<dbReference type="InterPro" id="IPR007066">
    <property type="entry name" value="RNA_pol_Rpb1_3"/>
</dbReference>
<dbReference type="OMA" id="KPCMGIV"/>
<dbReference type="FunFam" id="3.30.1360.140:FF:000001">
    <property type="entry name" value="DNA-directed RNA polymerase subunit"/>
    <property type="match status" value="1"/>
</dbReference>
<dbReference type="FunFam" id="1.10.274.100:FF:000001">
    <property type="entry name" value="DNA-directed RNA polymerase subunit"/>
    <property type="match status" value="1"/>
</dbReference>
<dbReference type="NCBIfam" id="NF006336">
    <property type="entry name" value="PRK08566.1"/>
    <property type="match status" value="1"/>
</dbReference>
<dbReference type="CDD" id="cd02733">
    <property type="entry name" value="RNAP_II_RPB1_N"/>
    <property type="match status" value="1"/>
</dbReference>
<dbReference type="Pfam" id="PF05000">
    <property type="entry name" value="RNA_pol_Rpb1_4"/>
    <property type="match status" value="1"/>
</dbReference>
<dbReference type="Pfam" id="PF04997">
    <property type="entry name" value="RNA_pol_Rpb1_1"/>
    <property type="match status" value="1"/>
</dbReference>
<dbReference type="PROSITE" id="PS00115">
    <property type="entry name" value="RNA_POL_II_REPEAT"/>
    <property type="match status" value="13"/>
</dbReference>
<evidence type="ECO:0000256" key="13">
    <source>
        <dbReference type="ARBA" id="ARBA00023242"/>
    </source>
</evidence>
<dbReference type="Gene3D" id="2.40.40.20">
    <property type="match status" value="1"/>
</dbReference>
<dbReference type="InterPro" id="IPR007083">
    <property type="entry name" value="RNA_pol_Rpb1_4"/>
</dbReference>